<dbReference type="Gene3D" id="6.10.10.10">
    <property type="entry name" value="Flagellar export chaperone, C-terminal domain"/>
    <property type="match status" value="1"/>
</dbReference>
<dbReference type="Pfam" id="PF00700">
    <property type="entry name" value="Flagellin_C"/>
    <property type="match status" value="1"/>
</dbReference>
<accession>A0ABW4QET0</accession>
<dbReference type="RefSeq" id="WP_204890901.1">
    <property type="nucleotide sequence ID" value="NZ_JBHUFW010000004.1"/>
</dbReference>
<evidence type="ECO:0000259" key="7">
    <source>
        <dbReference type="Pfam" id="PF00700"/>
    </source>
</evidence>
<sequence>MIINRNMAGINILDKMNAHAKISAKSMEKISSGVRINHAADDAAGTAISEKMRSQIRGLEQAQKNIQEGINFIQTAEGSLAKIADPNLQRLRELAVQAANGTLSSNDRMVIQHEVNQIISDIDDVANNTKYNGIDILNVPKNEVIENVPSNEQIITVNPGERAAAGYIEVPEGANTGTLEVAAFFGTISDGVWPDLNIESPSGEWFGYGTANMSSSSNQESTSNNSSSKATYSGWGSSDEKMVFENPISGKWIIEIRNDGGSKSSTFKVQSNYLINQDNAPDVIEEPAADILIQYGANSGEVFNINRSDVRTAALGISDLKVDPWEEAAKSILKLDEAIQKVSSERGKFGAYQNALEHIHNNVEVSGENLTAAESRIRDTDMAKEIMILTKANILNQASQAMMAQANKQPQSILELLK</sequence>
<evidence type="ECO:0000313" key="8">
    <source>
        <dbReference type="EMBL" id="MFD1862047.1"/>
    </source>
</evidence>
<dbReference type="PRINTS" id="PR00207">
    <property type="entry name" value="FLAGELLIN"/>
</dbReference>
<protein>
    <recommendedName>
        <fullName evidence="2 4">Flagellin</fullName>
    </recommendedName>
</protein>
<dbReference type="InterPro" id="IPR001492">
    <property type="entry name" value="Flagellin"/>
</dbReference>
<feature type="compositionally biased region" description="Low complexity" evidence="5">
    <location>
        <begin position="212"/>
        <end position="228"/>
    </location>
</feature>
<evidence type="ECO:0000256" key="2">
    <source>
        <dbReference type="ARBA" id="ARBA00020110"/>
    </source>
</evidence>
<keyword evidence="8" id="KW-0966">Cell projection</keyword>
<keyword evidence="8" id="KW-0282">Flagellum</keyword>
<feature type="domain" description="Flagellin N-terminal" evidence="6">
    <location>
        <begin position="3"/>
        <end position="138"/>
    </location>
</feature>
<evidence type="ECO:0000256" key="4">
    <source>
        <dbReference type="RuleBase" id="RU362073"/>
    </source>
</evidence>
<evidence type="ECO:0000256" key="5">
    <source>
        <dbReference type="SAM" id="MobiDB-lite"/>
    </source>
</evidence>
<evidence type="ECO:0000256" key="3">
    <source>
        <dbReference type="ARBA" id="ARBA00023143"/>
    </source>
</evidence>
<dbReference type="Gene3D" id="1.20.1330.10">
    <property type="entry name" value="f41 fragment of flagellin, N-terminal domain"/>
    <property type="match status" value="2"/>
</dbReference>
<dbReference type="Proteomes" id="UP001597273">
    <property type="component" value="Unassembled WGS sequence"/>
</dbReference>
<dbReference type="Pfam" id="PF00669">
    <property type="entry name" value="Flagellin_N"/>
    <property type="match status" value="1"/>
</dbReference>
<name>A0ABW4QET0_9BACL</name>
<keyword evidence="4" id="KW-0964">Secreted</keyword>
<dbReference type="PANTHER" id="PTHR42792">
    <property type="entry name" value="FLAGELLIN"/>
    <property type="match status" value="1"/>
</dbReference>
<comment type="subcellular location">
    <subcellularLocation>
        <location evidence="4">Secreted</location>
    </subcellularLocation>
    <subcellularLocation>
        <location evidence="4">Bacterial flagellum</location>
    </subcellularLocation>
</comment>
<organism evidence="8 9">
    <name type="scientific">Planococcus chinensis</name>
    <dbReference type="NCBI Taxonomy" id="272917"/>
    <lineage>
        <taxon>Bacteria</taxon>
        <taxon>Bacillati</taxon>
        <taxon>Bacillota</taxon>
        <taxon>Bacilli</taxon>
        <taxon>Bacillales</taxon>
        <taxon>Caryophanaceae</taxon>
        <taxon>Planococcus</taxon>
    </lineage>
</organism>
<dbReference type="InterPro" id="IPR046358">
    <property type="entry name" value="Flagellin_C"/>
</dbReference>
<evidence type="ECO:0000313" key="9">
    <source>
        <dbReference type="Proteomes" id="UP001597273"/>
    </source>
</evidence>
<dbReference type="PANTHER" id="PTHR42792:SF2">
    <property type="entry name" value="FLAGELLIN"/>
    <property type="match status" value="1"/>
</dbReference>
<reference evidence="9" key="1">
    <citation type="journal article" date="2019" name="Int. J. Syst. Evol. Microbiol.">
        <title>The Global Catalogue of Microorganisms (GCM) 10K type strain sequencing project: providing services to taxonomists for standard genome sequencing and annotation.</title>
        <authorList>
            <consortium name="The Broad Institute Genomics Platform"/>
            <consortium name="The Broad Institute Genome Sequencing Center for Infectious Disease"/>
            <person name="Wu L."/>
            <person name="Ma J."/>
        </authorList>
    </citation>
    <scope>NUCLEOTIDE SEQUENCE [LARGE SCALE GENOMIC DNA]</scope>
    <source>
        <strain evidence="9">CGMCC 1.15475</strain>
    </source>
</reference>
<dbReference type="EMBL" id="JBHUFW010000004">
    <property type="protein sequence ID" value="MFD1862047.1"/>
    <property type="molecule type" value="Genomic_DNA"/>
</dbReference>
<keyword evidence="3 4" id="KW-0975">Bacterial flagellum</keyword>
<feature type="region of interest" description="Disordered" evidence="5">
    <location>
        <begin position="211"/>
        <end position="235"/>
    </location>
</feature>
<evidence type="ECO:0000259" key="6">
    <source>
        <dbReference type="Pfam" id="PF00669"/>
    </source>
</evidence>
<dbReference type="SUPFAM" id="SSF64518">
    <property type="entry name" value="Phase 1 flagellin"/>
    <property type="match status" value="1"/>
</dbReference>
<gene>
    <name evidence="8" type="ORF">ACFSDB_03855</name>
</gene>
<dbReference type="InterPro" id="IPR042187">
    <property type="entry name" value="Flagellin_C_sub2"/>
</dbReference>
<proteinExistence type="inferred from homology"/>
<dbReference type="InterPro" id="IPR001029">
    <property type="entry name" value="Flagellin_N"/>
</dbReference>
<comment type="function">
    <text evidence="4">Flagellin is the subunit protein which polymerizes to form the filaments of bacterial flagella.</text>
</comment>
<evidence type="ECO:0000256" key="1">
    <source>
        <dbReference type="ARBA" id="ARBA00005709"/>
    </source>
</evidence>
<keyword evidence="8" id="KW-0969">Cilium</keyword>
<keyword evidence="9" id="KW-1185">Reference proteome</keyword>
<comment type="similarity">
    <text evidence="1 4">Belongs to the bacterial flagellin family.</text>
</comment>
<comment type="caution">
    <text evidence="8">The sequence shown here is derived from an EMBL/GenBank/DDBJ whole genome shotgun (WGS) entry which is preliminary data.</text>
</comment>
<feature type="domain" description="Flagellin C-terminal" evidence="7">
    <location>
        <begin position="334"/>
        <end position="417"/>
    </location>
</feature>